<feature type="short sequence motif" description="'KMSKS' region" evidence="13">
    <location>
        <begin position="268"/>
        <end position="272"/>
    </location>
</feature>
<evidence type="ECO:0000313" key="16">
    <source>
        <dbReference type="Proteomes" id="UP001152872"/>
    </source>
</evidence>
<evidence type="ECO:0000256" key="6">
    <source>
        <dbReference type="ARBA" id="ARBA00022723"/>
    </source>
</evidence>
<evidence type="ECO:0000256" key="13">
    <source>
        <dbReference type="HAMAP-Rule" id="MF_00041"/>
    </source>
</evidence>
<dbReference type="CDD" id="cd00672">
    <property type="entry name" value="CysRS_core"/>
    <property type="match status" value="1"/>
</dbReference>
<comment type="caution">
    <text evidence="15">The sequence shown here is derived from an EMBL/GenBank/DDBJ whole genome shotgun (WGS) entry which is preliminary data.</text>
</comment>
<accession>A0A9X4RI72</accession>
<dbReference type="InterPro" id="IPR009080">
    <property type="entry name" value="tRNAsynth_Ia_anticodon-bd"/>
</dbReference>
<evidence type="ECO:0000256" key="7">
    <source>
        <dbReference type="ARBA" id="ARBA00022741"/>
    </source>
</evidence>
<keyword evidence="10 13" id="KW-0648">Protein biosynthesis</keyword>
<proteinExistence type="inferred from homology"/>
<evidence type="ECO:0000259" key="14">
    <source>
        <dbReference type="SMART" id="SM00840"/>
    </source>
</evidence>
<dbReference type="SMART" id="SM00840">
    <property type="entry name" value="DALR_2"/>
    <property type="match status" value="1"/>
</dbReference>
<dbReference type="GO" id="GO:0008270">
    <property type="term" value="F:zinc ion binding"/>
    <property type="evidence" value="ECO:0007669"/>
    <property type="project" value="UniProtKB-UniRule"/>
</dbReference>
<feature type="binding site" evidence="13">
    <location>
        <position position="240"/>
    </location>
    <ligand>
        <name>Zn(2+)</name>
        <dbReference type="ChEBI" id="CHEBI:29105"/>
    </ligand>
</feature>
<feature type="binding site" evidence="13">
    <location>
        <position position="236"/>
    </location>
    <ligand>
        <name>Zn(2+)</name>
        <dbReference type="ChEBI" id="CHEBI:29105"/>
    </ligand>
</feature>
<feature type="binding site" evidence="13">
    <location>
        <position position="211"/>
    </location>
    <ligand>
        <name>Zn(2+)</name>
        <dbReference type="ChEBI" id="CHEBI:29105"/>
    </ligand>
</feature>
<feature type="binding site" evidence="13">
    <location>
        <position position="29"/>
    </location>
    <ligand>
        <name>Zn(2+)</name>
        <dbReference type="ChEBI" id="CHEBI:29105"/>
    </ligand>
</feature>
<dbReference type="InterPro" id="IPR015803">
    <property type="entry name" value="Cys-tRNA-ligase"/>
</dbReference>
<dbReference type="Pfam" id="PF01406">
    <property type="entry name" value="tRNA-synt_1e"/>
    <property type="match status" value="1"/>
</dbReference>
<evidence type="ECO:0000256" key="9">
    <source>
        <dbReference type="ARBA" id="ARBA00022840"/>
    </source>
</evidence>
<dbReference type="GO" id="GO:0004817">
    <property type="term" value="F:cysteine-tRNA ligase activity"/>
    <property type="evidence" value="ECO:0007669"/>
    <property type="project" value="UniProtKB-UniRule"/>
</dbReference>
<dbReference type="AlphaFoldDB" id="A0A9X4RI72"/>
<dbReference type="FunFam" id="3.40.50.620:FF:000009">
    <property type="entry name" value="Cysteine--tRNA ligase"/>
    <property type="match status" value="1"/>
</dbReference>
<evidence type="ECO:0000256" key="11">
    <source>
        <dbReference type="ARBA" id="ARBA00023146"/>
    </source>
</evidence>
<feature type="binding site" evidence="13">
    <location>
        <position position="271"/>
    </location>
    <ligand>
        <name>ATP</name>
        <dbReference type="ChEBI" id="CHEBI:30616"/>
    </ligand>
</feature>
<dbReference type="InterPro" id="IPR014729">
    <property type="entry name" value="Rossmann-like_a/b/a_fold"/>
</dbReference>
<evidence type="ECO:0000256" key="4">
    <source>
        <dbReference type="ARBA" id="ARBA00022490"/>
    </source>
</evidence>
<dbReference type="PRINTS" id="PR00983">
    <property type="entry name" value="TRNASYNTHCYS"/>
</dbReference>
<feature type="short sequence motif" description="'HIGH' region" evidence="13">
    <location>
        <begin position="31"/>
        <end position="41"/>
    </location>
</feature>
<dbReference type="SUPFAM" id="SSF52374">
    <property type="entry name" value="Nucleotidylyl transferase"/>
    <property type="match status" value="1"/>
</dbReference>
<keyword evidence="5 13" id="KW-0436">Ligase</keyword>
<dbReference type="Proteomes" id="UP001152872">
    <property type="component" value="Unassembled WGS sequence"/>
</dbReference>
<comment type="subunit">
    <text evidence="3 13">Monomer.</text>
</comment>
<evidence type="ECO:0000256" key="1">
    <source>
        <dbReference type="ARBA" id="ARBA00004496"/>
    </source>
</evidence>
<keyword evidence="4 13" id="KW-0963">Cytoplasm</keyword>
<dbReference type="EC" id="6.1.1.16" evidence="13"/>
<dbReference type="InterPro" id="IPR032678">
    <property type="entry name" value="tRNA-synt_1_cat_dom"/>
</dbReference>
<dbReference type="GO" id="GO:0006423">
    <property type="term" value="P:cysteinyl-tRNA aminoacylation"/>
    <property type="evidence" value="ECO:0007669"/>
    <property type="project" value="UniProtKB-UniRule"/>
</dbReference>
<comment type="catalytic activity">
    <reaction evidence="12 13">
        <text>tRNA(Cys) + L-cysteine + ATP = L-cysteinyl-tRNA(Cys) + AMP + diphosphate</text>
        <dbReference type="Rhea" id="RHEA:17773"/>
        <dbReference type="Rhea" id="RHEA-COMP:9661"/>
        <dbReference type="Rhea" id="RHEA-COMP:9679"/>
        <dbReference type="ChEBI" id="CHEBI:30616"/>
        <dbReference type="ChEBI" id="CHEBI:33019"/>
        <dbReference type="ChEBI" id="CHEBI:35235"/>
        <dbReference type="ChEBI" id="CHEBI:78442"/>
        <dbReference type="ChEBI" id="CHEBI:78517"/>
        <dbReference type="ChEBI" id="CHEBI:456215"/>
        <dbReference type="EC" id="6.1.1.16"/>
    </reaction>
</comment>
<keyword evidence="16" id="KW-1185">Reference proteome</keyword>
<dbReference type="SUPFAM" id="SSF47323">
    <property type="entry name" value="Anticodon-binding domain of a subclass of class I aminoacyl-tRNA synthetases"/>
    <property type="match status" value="1"/>
</dbReference>
<evidence type="ECO:0000256" key="2">
    <source>
        <dbReference type="ARBA" id="ARBA00005594"/>
    </source>
</evidence>
<dbReference type="EMBL" id="VBTY01000091">
    <property type="protein sequence ID" value="MDG3495271.1"/>
    <property type="molecule type" value="Genomic_DNA"/>
</dbReference>
<dbReference type="Pfam" id="PF09190">
    <property type="entry name" value="DALR_2"/>
    <property type="match status" value="1"/>
</dbReference>
<evidence type="ECO:0000256" key="5">
    <source>
        <dbReference type="ARBA" id="ARBA00022598"/>
    </source>
</evidence>
<dbReference type="RefSeq" id="WP_009627389.1">
    <property type="nucleotide sequence ID" value="NZ_VBTY01000091.1"/>
</dbReference>
<comment type="cofactor">
    <cofactor evidence="13">
        <name>Zn(2+)</name>
        <dbReference type="ChEBI" id="CHEBI:29105"/>
    </cofactor>
    <text evidence="13">Binds 1 zinc ion per subunit.</text>
</comment>
<keyword evidence="9 13" id="KW-0067">ATP-binding</keyword>
<evidence type="ECO:0000256" key="10">
    <source>
        <dbReference type="ARBA" id="ARBA00022917"/>
    </source>
</evidence>
<dbReference type="PANTHER" id="PTHR10890">
    <property type="entry name" value="CYSTEINYL-TRNA SYNTHETASE"/>
    <property type="match status" value="1"/>
</dbReference>
<keyword evidence="8 13" id="KW-0862">Zinc</keyword>
<evidence type="ECO:0000256" key="8">
    <source>
        <dbReference type="ARBA" id="ARBA00022833"/>
    </source>
</evidence>
<keyword evidence="11 13" id="KW-0030">Aminoacyl-tRNA synthetase</keyword>
<reference evidence="15" key="1">
    <citation type="submission" date="2019-05" db="EMBL/GenBank/DDBJ databases">
        <title>Whole genome sequencing of Pseudanabaena catenata USMAC16.</title>
        <authorList>
            <person name="Khan Z."/>
            <person name="Omar W.M."/>
            <person name="Convey P."/>
            <person name="Merican F."/>
            <person name="Najimudin N."/>
        </authorList>
    </citation>
    <scope>NUCLEOTIDE SEQUENCE</scope>
    <source>
        <strain evidence="15">USMAC16</strain>
    </source>
</reference>
<protein>
    <recommendedName>
        <fullName evidence="13">Cysteine--tRNA ligase</fullName>
        <ecNumber evidence="13">6.1.1.16</ecNumber>
    </recommendedName>
    <alternativeName>
        <fullName evidence="13">Cysteinyl-tRNA synthetase</fullName>
        <shortName evidence="13">CysRS</shortName>
    </alternativeName>
</protein>
<dbReference type="Gene3D" id="1.20.120.1910">
    <property type="entry name" value="Cysteine-tRNA ligase, C-terminal anti-codon recognition domain"/>
    <property type="match status" value="1"/>
</dbReference>
<dbReference type="Gene3D" id="3.40.50.620">
    <property type="entry name" value="HUPs"/>
    <property type="match status" value="1"/>
</dbReference>
<dbReference type="GO" id="GO:0005524">
    <property type="term" value="F:ATP binding"/>
    <property type="evidence" value="ECO:0007669"/>
    <property type="project" value="UniProtKB-UniRule"/>
</dbReference>
<evidence type="ECO:0000313" key="15">
    <source>
        <dbReference type="EMBL" id="MDG3495271.1"/>
    </source>
</evidence>
<feature type="domain" description="Cysteinyl-tRNA synthetase class Ia DALR" evidence="14">
    <location>
        <begin position="354"/>
        <end position="424"/>
    </location>
</feature>
<keyword evidence="6 13" id="KW-0479">Metal-binding</keyword>
<comment type="similarity">
    <text evidence="2 13">Belongs to the class-I aminoacyl-tRNA synthetase family.</text>
</comment>
<evidence type="ECO:0000256" key="12">
    <source>
        <dbReference type="ARBA" id="ARBA00047398"/>
    </source>
</evidence>
<comment type="subcellular location">
    <subcellularLocation>
        <location evidence="1 13">Cytoplasm</location>
    </subcellularLocation>
</comment>
<name>A0A9X4RI72_9CYAN</name>
<organism evidence="15 16">
    <name type="scientific">Pseudanabaena catenata USMAC16</name>
    <dbReference type="NCBI Taxonomy" id="1855837"/>
    <lineage>
        <taxon>Bacteria</taxon>
        <taxon>Bacillati</taxon>
        <taxon>Cyanobacteriota</taxon>
        <taxon>Cyanophyceae</taxon>
        <taxon>Pseudanabaenales</taxon>
        <taxon>Pseudanabaenaceae</taxon>
        <taxon>Pseudanabaena</taxon>
    </lineage>
</organism>
<evidence type="ECO:0000256" key="3">
    <source>
        <dbReference type="ARBA" id="ARBA00011245"/>
    </source>
</evidence>
<keyword evidence="7 13" id="KW-0547">Nucleotide-binding</keyword>
<dbReference type="GO" id="GO:0005829">
    <property type="term" value="C:cytosol"/>
    <property type="evidence" value="ECO:0007669"/>
    <property type="project" value="TreeGrafter"/>
</dbReference>
<dbReference type="InterPro" id="IPR024909">
    <property type="entry name" value="Cys-tRNA/MSH_ligase"/>
</dbReference>
<dbReference type="NCBIfam" id="TIGR00435">
    <property type="entry name" value="cysS"/>
    <property type="match status" value="1"/>
</dbReference>
<dbReference type="PANTHER" id="PTHR10890:SF3">
    <property type="entry name" value="CYSTEINE--TRNA LIGASE, CYTOPLASMIC"/>
    <property type="match status" value="1"/>
</dbReference>
<sequence length="478" mass="54951">MTLRIYNTITRRKEDFIPLTSGIVRMYVCGVTVYDYCHLGHARAYVVWDMVRRYLETKYQVQFVQNITDIDDKILKRAQEQNTTMQAIAEQYIAAYDEDMARLNIAKANSYPRATATIPEIIELIQQLIDRNYAYVSNGDVYYAVQKFPTYGKLSGRKLEDMQAGASGRVDDREEQKRYPFDFALWKSAKPNEPFWVSPWGDGRPGWHIECSAMVRSHLGETIDIHAGGTDLQFPHHENEIAQSEAAYKKPLANYWMHNGFVNIDGEKMSKSLNNFQTIRDLLTFFDPMAIRLFVLQAQYRQPIDFTEEAINAATKGWETIREGMLFASDFGARWGWQQSDPPLRHEVSEAIAGFEEAMEDDFNTSVAISYVFELAKKLRAERNSLSHTGETAASSEALFRDWQALSYMTNILGFIAKIGDRAVKPEGLSETEITSLIQQRIEAKKTKNYQEGDRIRDYLKDKGITLIDRKDGTTSWM</sequence>
<dbReference type="HAMAP" id="MF_00041">
    <property type="entry name" value="Cys_tRNA_synth"/>
    <property type="match status" value="1"/>
</dbReference>
<gene>
    <name evidence="13 15" type="primary">cysS</name>
    <name evidence="15" type="ORF">FEV09_11940</name>
</gene>
<dbReference type="InterPro" id="IPR015273">
    <property type="entry name" value="Cys-tRNA-synt_Ia_DALR"/>
</dbReference>